<feature type="chain" id="PRO_5013408634" description="Outer membrane protein assembly factor BamE" evidence="6">
    <location>
        <begin position="21"/>
        <end position="128"/>
    </location>
</feature>
<dbReference type="EMBL" id="NMRN01000015">
    <property type="protein sequence ID" value="PAS93596.1"/>
    <property type="molecule type" value="Genomic_DNA"/>
</dbReference>
<evidence type="ECO:0000256" key="5">
    <source>
        <dbReference type="SAM" id="MobiDB-lite"/>
    </source>
</evidence>
<name>A0A272EU77_9RHOO</name>
<evidence type="ECO:0000256" key="2">
    <source>
        <dbReference type="ARBA" id="ARBA00023136"/>
    </source>
</evidence>
<dbReference type="AlphaFoldDB" id="A0A272EU77"/>
<dbReference type="InterPro" id="IPR026592">
    <property type="entry name" value="BamE"/>
</dbReference>
<reference evidence="9 10" key="2">
    <citation type="submission" date="2017-07" db="EMBL/GenBank/DDBJ databases">
        <title>Candidatus Dactylopiibacterium carminicum, a nitrogen-fixing symbiont of the cochineal insect Dactylopius coccus and Dactylopius opuntiae (Hemiptera: Coccoidea: Dactylopiidae).</title>
        <authorList>
            <person name="Vera A."/>
        </authorList>
    </citation>
    <scope>NUCLEOTIDE SEQUENCE [LARGE SCALE GENOMIC DNA]</scope>
    <source>
        <strain evidence="9 10">NFDCM</strain>
    </source>
</reference>
<evidence type="ECO:0000256" key="1">
    <source>
        <dbReference type="ARBA" id="ARBA00022729"/>
    </source>
</evidence>
<evidence type="ECO:0000313" key="9">
    <source>
        <dbReference type="EMBL" id="PAS93596.1"/>
    </source>
</evidence>
<dbReference type="PROSITE" id="PS51257">
    <property type="entry name" value="PROKAR_LIPOPROTEIN"/>
    <property type="match status" value="1"/>
</dbReference>
<keyword evidence="1 4" id="KW-0732">Signal</keyword>
<dbReference type="Gene3D" id="3.30.1450.10">
    <property type="match status" value="1"/>
</dbReference>
<feature type="domain" description="Outer membrane protein assembly factor BamE" evidence="7">
    <location>
        <begin position="35"/>
        <end position="103"/>
    </location>
</feature>
<dbReference type="HAMAP" id="MF_00925">
    <property type="entry name" value="OM_assembly_BamE"/>
    <property type="match status" value="1"/>
</dbReference>
<dbReference type="RefSeq" id="WP_095524155.1">
    <property type="nucleotide sequence ID" value="NZ_MDUX01000016.1"/>
</dbReference>
<comment type="function">
    <text evidence="4">Part of the outer membrane protein assembly complex, which is involved in assembly and insertion of beta-barrel proteins into the outer membrane.</text>
</comment>
<organism evidence="9 10">
    <name type="scientific">Candidatus Dactylopiibacterium carminicum</name>
    <dbReference type="NCBI Taxonomy" id="857335"/>
    <lineage>
        <taxon>Bacteria</taxon>
        <taxon>Pseudomonadati</taxon>
        <taxon>Pseudomonadota</taxon>
        <taxon>Betaproteobacteria</taxon>
        <taxon>Rhodocyclales</taxon>
        <taxon>Rhodocyclaceae</taxon>
        <taxon>Candidatus Dactylopiibacterium</taxon>
    </lineage>
</organism>
<sequence>MRLATLALALGGIAGCSSQAVTSVIRPFRIDVRQGNYVSQHSIDQLQPGMTQDQVRFVMGSPMLVDIFHADRWDYVYQFSPGRGQEEHRRTSVFFVAGKLDRVEAGALPKEPDPASLPRVIDIDSPQG</sequence>
<dbReference type="EMBL" id="MDUX01000016">
    <property type="protein sequence ID" value="KAF7599678.1"/>
    <property type="molecule type" value="Genomic_DNA"/>
</dbReference>
<comment type="subunit">
    <text evidence="4">Part of the Bam complex.</text>
</comment>
<dbReference type="Proteomes" id="UP000623509">
    <property type="component" value="Unassembled WGS sequence"/>
</dbReference>
<comment type="similarity">
    <text evidence="4">Belongs to the BamE family.</text>
</comment>
<dbReference type="InterPro" id="IPR037873">
    <property type="entry name" value="BamE-like"/>
</dbReference>
<evidence type="ECO:0000256" key="3">
    <source>
        <dbReference type="ARBA" id="ARBA00023237"/>
    </source>
</evidence>
<keyword evidence="4" id="KW-0449">Lipoprotein</keyword>
<evidence type="ECO:0000259" key="7">
    <source>
        <dbReference type="Pfam" id="PF04355"/>
    </source>
</evidence>
<feature type="region of interest" description="Disordered" evidence="5">
    <location>
        <begin position="107"/>
        <end position="128"/>
    </location>
</feature>
<dbReference type="OrthoDB" id="9808250at2"/>
<protein>
    <recommendedName>
        <fullName evidence="4">Outer membrane protein assembly factor BamE</fullName>
    </recommendedName>
</protein>
<keyword evidence="11" id="KW-1185">Reference proteome</keyword>
<keyword evidence="3 4" id="KW-0998">Cell outer membrane</keyword>
<dbReference type="GO" id="GO:0030674">
    <property type="term" value="F:protein-macromolecule adaptor activity"/>
    <property type="evidence" value="ECO:0007669"/>
    <property type="project" value="TreeGrafter"/>
</dbReference>
<dbReference type="GO" id="GO:0051205">
    <property type="term" value="P:protein insertion into membrane"/>
    <property type="evidence" value="ECO:0007669"/>
    <property type="project" value="UniProtKB-UniRule"/>
</dbReference>
<evidence type="ECO:0000256" key="6">
    <source>
        <dbReference type="SAM" id="SignalP"/>
    </source>
</evidence>
<dbReference type="GO" id="GO:0043165">
    <property type="term" value="P:Gram-negative-bacterium-type cell outer membrane assembly"/>
    <property type="evidence" value="ECO:0007669"/>
    <property type="project" value="UniProtKB-UniRule"/>
</dbReference>
<comment type="caution">
    <text evidence="9">The sequence shown here is derived from an EMBL/GenBank/DDBJ whole genome shotgun (WGS) entry which is preliminary data.</text>
</comment>
<comment type="subcellular location">
    <subcellularLocation>
        <location evidence="4">Cell outer membrane</location>
        <topology evidence="4">Lipid-anchor</topology>
    </subcellularLocation>
</comment>
<evidence type="ECO:0000313" key="10">
    <source>
        <dbReference type="Proteomes" id="UP000216107"/>
    </source>
</evidence>
<dbReference type="Pfam" id="PF04355">
    <property type="entry name" value="BamE"/>
    <property type="match status" value="1"/>
</dbReference>
<feature type="signal peptide" evidence="6">
    <location>
        <begin position="1"/>
        <end position="20"/>
    </location>
</feature>
<dbReference type="InterPro" id="IPR007450">
    <property type="entry name" value="BamE_dom"/>
</dbReference>
<dbReference type="GO" id="GO:1990063">
    <property type="term" value="C:Bam protein complex"/>
    <property type="evidence" value="ECO:0007669"/>
    <property type="project" value="TreeGrafter"/>
</dbReference>
<keyword evidence="2 4" id="KW-0472">Membrane</keyword>
<dbReference type="PANTHER" id="PTHR37482">
    <property type="entry name" value="OUTER MEMBRANE PROTEIN ASSEMBLY FACTOR BAME"/>
    <property type="match status" value="1"/>
</dbReference>
<accession>A0A272EU77</accession>
<keyword evidence="4" id="KW-0564">Palmitate</keyword>
<dbReference type="PANTHER" id="PTHR37482:SF1">
    <property type="entry name" value="OUTER MEMBRANE PROTEIN ASSEMBLY FACTOR BAME"/>
    <property type="match status" value="1"/>
</dbReference>
<evidence type="ECO:0000256" key="4">
    <source>
        <dbReference type="HAMAP-Rule" id="MF_00925"/>
    </source>
</evidence>
<reference evidence="8 11" key="1">
    <citation type="submission" date="2016-08" db="EMBL/GenBank/DDBJ databases">
        <title>Candidatus Dactylopiibacterium carminicum genome sequence.</title>
        <authorList>
            <person name="Ramirez-Puebla S.T."/>
            <person name="Ormeno-Orrillo E."/>
            <person name="Vera-Ponce De Leon A."/>
            <person name="Luis L."/>
            <person name="Sanchez-Flores A."/>
            <person name="Monica R."/>
            <person name="Martinez-Romero E."/>
        </authorList>
    </citation>
    <scope>NUCLEOTIDE SEQUENCE [LARGE SCALE GENOMIC DNA]</scope>
    <source>
        <strain evidence="8">END1</strain>
    </source>
</reference>
<evidence type="ECO:0000313" key="11">
    <source>
        <dbReference type="Proteomes" id="UP000623509"/>
    </source>
</evidence>
<evidence type="ECO:0000313" key="8">
    <source>
        <dbReference type="EMBL" id="KAF7599678.1"/>
    </source>
</evidence>
<dbReference type="Proteomes" id="UP000216107">
    <property type="component" value="Unassembled WGS sequence"/>
</dbReference>
<gene>
    <name evidence="4" type="primary">bamE</name>
    <name evidence="8" type="ORF">BGI27_06600</name>
    <name evidence="9" type="ORF">CGU29_07225</name>
</gene>
<proteinExistence type="inferred from homology"/>